<evidence type="ECO:0000256" key="2">
    <source>
        <dbReference type="ARBA" id="ARBA00009677"/>
    </source>
</evidence>
<organism evidence="10 11">
    <name type="scientific">Parasphingorhabdus litoris</name>
    <dbReference type="NCBI Taxonomy" id="394733"/>
    <lineage>
        <taxon>Bacteria</taxon>
        <taxon>Pseudomonadati</taxon>
        <taxon>Pseudomonadota</taxon>
        <taxon>Alphaproteobacteria</taxon>
        <taxon>Sphingomonadales</taxon>
        <taxon>Sphingomonadaceae</taxon>
        <taxon>Parasphingorhabdus</taxon>
    </lineage>
</organism>
<dbReference type="NCBIfam" id="TIGR03506">
    <property type="entry name" value="FlgEFG_subfam"/>
    <property type="match status" value="1"/>
</dbReference>
<evidence type="ECO:0000256" key="1">
    <source>
        <dbReference type="ARBA" id="ARBA00004117"/>
    </source>
</evidence>
<evidence type="ECO:0000313" key="11">
    <source>
        <dbReference type="Proteomes" id="UP001500713"/>
    </source>
</evidence>
<feature type="domain" description="Flagellar hook protein FlgE/F/G-like D1" evidence="9">
    <location>
        <begin position="81"/>
        <end position="145"/>
    </location>
</feature>
<dbReference type="PANTHER" id="PTHR30435:SF18">
    <property type="entry name" value="FLAGELLAR BASAL-BODY ROD PROTEIN FLGF"/>
    <property type="match status" value="1"/>
</dbReference>
<evidence type="ECO:0000313" key="10">
    <source>
        <dbReference type="EMBL" id="GAA0466787.1"/>
    </source>
</evidence>
<dbReference type="SUPFAM" id="SSF117143">
    <property type="entry name" value="Flagellar hook protein flgE"/>
    <property type="match status" value="1"/>
</dbReference>
<evidence type="ECO:0000259" key="7">
    <source>
        <dbReference type="Pfam" id="PF00460"/>
    </source>
</evidence>
<dbReference type="NCBIfam" id="NF009280">
    <property type="entry name" value="PRK12640.1"/>
    <property type="match status" value="1"/>
</dbReference>
<keyword evidence="11" id="KW-1185">Reference proteome</keyword>
<dbReference type="Pfam" id="PF06429">
    <property type="entry name" value="Flg_bbr_C"/>
    <property type="match status" value="1"/>
</dbReference>
<dbReference type="InterPro" id="IPR020013">
    <property type="entry name" value="Flagellar_FlgE/F/G"/>
</dbReference>
<dbReference type="InterPro" id="IPR001444">
    <property type="entry name" value="Flag_bb_rod_N"/>
</dbReference>
<name>A0ABN1A3Q5_9SPHN</name>
<dbReference type="Pfam" id="PF00460">
    <property type="entry name" value="Flg_bb_rod"/>
    <property type="match status" value="1"/>
</dbReference>
<feature type="domain" description="Flagellar basal-body/hook protein C-terminal" evidence="8">
    <location>
        <begin position="198"/>
        <end position="239"/>
    </location>
</feature>
<keyword evidence="3 6" id="KW-0975">Bacterial flagellum</keyword>
<comment type="subunit">
    <text evidence="4 6">The basal body constitutes a major portion of the flagellar organelle and consists of five rings (E,L,P,S, and M) mounted on a central rod. The rod consists of about 26 subunits of FlgG in the distal portion, and FlgB, FlgC and FlgF are thought to build up the proximal portion of the rod with about 6 subunits each.</text>
</comment>
<dbReference type="EMBL" id="BAAAEM010000002">
    <property type="protein sequence ID" value="GAA0466787.1"/>
    <property type="molecule type" value="Genomic_DNA"/>
</dbReference>
<dbReference type="RefSeq" id="WP_229954019.1">
    <property type="nucleotide sequence ID" value="NZ_BAAAEM010000002.1"/>
</dbReference>
<protein>
    <recommendedName>
        <fullName evidence="5 6">Flagellar basal-body rod protein FlgF</fullName>
    </recommendedName>
</protein>
<dbReference type="Proteomes" id="UP001500713">
    <property type="component" value="Unassembled WGS sequence"/>
</dbReference>
<accession>A0ABN1A3Q5</accession>
<dbReference type="PANTHER" id="PTHR30435">
    <property type="entry name" value="FLAGELLAR PROTEIN"/>
    <property type="match status" value="1"/>
</dbReference>
<comment type="similarity">
    <text evidence="2 6">Belongs to the flagella basal body rod proteins family.</text>
</comment>
<gene>
    <name evidence="10" type="ORF">GCM10009096_04350</name>
</gene>
<dbReference type="InterPro" id="IPR010930">
    <property type="entry name" value="Flg_bb/hook_C_dom"/>
</dbReference>
<dbReference type="PROSITE" id="PS00588">
    <property type="entry name" value="FLAGELLA_BB_ROD"/>
    <property type="match status" value="1"/>
</dbReference>
<dbReference type="InterPro" id="IPR037925">
    <property type="entry name" value="FlgE/F/G-like"/>
</dbReference>
<comment type="subcellular location">
    <subcellularLocation>
        <location evidence="1 6">Bacterial flagellum basal body</location>
    </subcellularLocation>
</comment>
<keyword evidence="10" id="KW-0969">Cilium</keyword>
<evidence type="ECO:0000256" key="5">
    <source>
        <dbReference type="ARBA" id="ARBA00040228"/>
    </source>
</evidence>
<reference evidence="10 11" key="1">
    <citation type="journal article" date="2019" name="Int. J. Syst. Evol. Microbiol.">
        <title>The Global Catalogue of Microorganisms (GCM) 10K type strain sequencing project: providing services to taxonomists for standard genome sequencing and annotation.</title>
        <authorList>
            <consortium name="The Broad Institute Genomics Platform"/>
            <consortium name="The Broad Institute Genome Sequencing Center for Infectious Disease"/>
            <person name="Wu L."/>
            <person name="Ma J."/>
        </authorList>
    </citation>
    <scope>NUCLEOTIDE SEQUENCE [LARGE SCALE GENOMIC DNA]</scope>
    <source>
        <strain evidence="10 11">JCM 14162</strain>
    </source>
</reference>
<sequence length="247" mass="25921">MDKLAYTSVNAMKSLMNRQTAIANNMANSNTVGFKADMVSAKSQYLNGPGHDSRAMAVERPMQADMNSGSVTQTGRSMDIALEGDAMIAVQAADGKEAYSRRGDLRIAASGAMVTGDGFPVMGAGGPITMPPAERVDIGADGTVFFVPQGGDPTQPQELDRIKLVSMTGSAISKGPDALFRAANDGVLPVDDNARVISGALEESNVNMTAALVDMIETSRAWETQAKLLRTAQELDESSAGVMSMPQ</sequence>
<comment type="caution">
    <text evidence="10">The sequence shown here is derived from an EMBL/GenBank/DDBJ whole genome shotgun (WGS) entry which is preliminary data.</text>
</comment>
<evidence type="ECO:0000259" key="8">
    <source>
        <dbReference type="Pfam" id="PF06429"/>
    </source>
</evidence>
<evidence type="ECO:0000256" key="4">
    <source>
        <dbReference type="ARBA" id="ARBA00038560"/>
    </source>
</evidence>
<keyword evidence="10" id="KW-0282">Flagellum</keyword>
<evidence type="ECO:0000259" key="9">
    <source>
        <dbReference type="Pfam" id="PF22692"/>
    </source>
</evidence>
<proteinExistence type="inferred from homology"/>
<dbReference type="InterPro" id="IPR053967">
    <property type="entry name" value="LlgE_F_G-like_D1"/>
</dbReference>
<evidence type="ECO:0000256" key="6">
    <source>
        <dbReference type="RuleBase" id="RU362116"/>
    </source>
</evidence>
<feature type="domain" description="Flagellar basal body rod protein N-terminal" evidence="7">
    <location>
        <begin position="6"/>
        <end position="35"/>
    </location>
</feature>
<keyword evidence="10" id="KW-0966">Cell projection</keyword>
<evidence type="ECO:0000256" key="3">
    <source>
        <dbReference type="ARBA" id="ARBA00023143"/>
    </source>
</evidence>
<dbReference type="InterPro" id="IPR019776">
    <property type="entry name" value="Flagellar_basal_body_rod_CS"/>
</dbReference>
<dbReference type="Pfam" id="PF22692">
    <property type="entry name" value="LlgE_F_G_D1"/>
    <property type="match status" value="1"/>
</dbReference>